<organism evidence="4 5">
    <name type="scientific">Caballeronia glathei</name>
    <dbReference type="NCBI Taxonomy" id="60547"/>
    <lineage>
        <taxon>Bacteria</taxon>
        <taxon>Pseudomonadati</taxon>
        <taxon>Pseudomonadota</taxon>
        <taxon>Betaproteobacteria</taxon>
        <taxon>Burkholderiales</taxon>
        <taxon>Burkholderiaceae</taxon>
        <taxon>Caballeronia</taxon>
    </lineage>
</organism>
<dbReference type="STRING" id="60547.GCA_000751215_03886"/>
<comment type="caution">
    <text evidence="4">The sequence shown here is derived from an EMBL/GenBank/DDBJ whole genome shotgun (WGS) entry which is preliminary data.</text>
</comment>
<reference evidence="4 5" key="1">
    <citation type="submission" date="2014-03" db="EMBL/GenBank/DDBJ databases">
        <title>Draft Genome Sequences of Four Burkholderia Strains.</title>
        <authorList>
            <person name="Liu X.Y."/>
            <person name="Li C.X."/>
            <person name="Xu J.H."/>
        </authorList>
    </citation>
    <scope>NUCLEOTIDE SEQUENCE [LARGE SCALE GENOMIC DNA]</scope>
    <source>
        <strain evidence="4 5">DSM 50014</strain>
    </source>
</reference>
<evidence type="ECO:0000256" key="1">
    <source>
        <dbReference type="PIRSR" id="PIRSR014972-1"/>
    </source>
</evidence>
<feature type="binding site" evidence="2">
    <location>
        <position position="114"/>
    </location>
    <ligand>
        <name>substrate</name>
    </ligand>
</feature>
<feature type="binding site" evidence="2">
    <location>
        <position position="63"/>
    </location>
    <ligand>
        <name>CoA</name>
        <dbReference type="ChEBI" id="CHEBI:57287"/>
    </ligand>
</feature>
<dbReference type="Gene3D" id="3.10.129.10">
    <property type="entry name" value="Hotdog Thioesterase"/>
    <property type="match status" value="1"/>
</dbReference>
<feature type="domain" description="Fluoroacetyl-CoA-specific thioesterase-like" evidence="3">
    <location>
        <begin position="18"/>
        <end position="120"/>
    </location>
</feature>
<evidence type="ECO:0000259" key="3">
    <source>
        <dbReference type="Pfam" id="PF22636"/>
    </source>
</evidence>
<gene>
    <name evidence="4" type="ORF">BG61_14155</name>
</gene>
<protein>
    <submittedName>
        <fullName evidence="4">LysR family transcriptional regulator</fullName>
    </submittedName>
</protein>
<accession>A0A069PME1</accession>
<feature type="binding site" evidence="2">
    <location>
        <position position="63"/>
    </location>
    <ligand>
        <name>substrate</name>
    </ligand>
</feature>
<dbReference type="PANTHER" id="PTHR36934:SF1">
    <property type="entry name" value="THIOESTERASE DOMAIN-CONTAINING PROTEIN"/>
    <property type="match status" value="1"/>
</dbReference>
<dbReference type="InterPro" id="IPR025540">
    <property type="entry name" value="FlK"/>
</dbReference>
<feature type="active site" evidence="1">
    <location>
        <position position="36"/>
    </location>
</feature>
<feature type="active site" evidence="1">
    <location>
        <position position="70"/>
    </location>
</feature>
<evidence type="ECO:0000313" key="4">
    <source>
        <dbReference type="EMBL" id="KDR41863.1"/>
    </source>
</evidence>
<dbReference type="Pfam" id="PF22636">
    <property type="entry name" value="FlK"/>
    <property type="match status" value="1"/>
</dbReference>
<feature type="active site" evidence="1">
    <location>
        <position position="44"/>
    </location>
</feature>
<name>A0A069PME1_9BURK</name>
<dbReference type="EMBL" id="JFHC01000022">
    <property type="protein sequence ID" value="KDR41863.1"/>
    <property type="molecule type" value="Genomic_DNA"/>
</dbReference>
<sequence>MTGNTLKVGMTFTRTVEVDRARTISFLGEELRVYATPQLVNDVEEACLDLLLDHVGDGENSVGAAIDIRHTGATLQGMAVQIEVRVARVEGRTVTFEVAACDAFEQICDGTHARVVVNVEKLRQRVAAKARNAAGKALA</sequence>
<dbReference type="PIRSF" id="PIRSF014972">
    <property type="entry name" value="FlK"/>
    <property type="match status" value="1"/>
</dbReference>
<dbReference type="SUPFAM" id="SSF54637">
    <property type="entry name" value="Thioesterase/thiol ester dehydrase-isomerase"/>
    <property type="match status" value="1"/>
</dbReference>
<dbReference type="InterPro" id="IPR029069">
    <property type="entry name" value="HotDog_dom_sf"/>
</dbReference>
<dbReference type="AlphaFoldDB" id="A0A069PME1"/>
<dbReference type="PANTHER" id="PTHR36934">
    <property type="entry name" value="BLR0278 PROTEIN"/>
    <property type="match status" value="1"/>
</dbReference>
<proteinExistence type="predicted"/>
<keyword evidence="5" id="KW-1185">Reference proteome</keyword>
<evidence type="ECO:0000256" key="2">
    <source>
        <dbReference type="PIRSR" id="PIRSR014972-2"/>
    </source>
</evidence>
<dbReference type="InterPro" id="IPR054485">
    <property type="entry name" value="FlK-like_dom"/>
</dbReference>
<evidence type="ECO:0000313" key="5">
    <source>
        <dbReference type="Proteomes" id="UP000027466"/>
    </source>
</evidence>
<dbReference type="Proteomes" id="UP000027466">
    <property type="component" value="Unassembled WGS sequence"/>
</dbReference>
<dbReference type="RefSeq" id="WP_035934418.1">
    <property type="nucleotide sequence ID" value="NZ_CADFFX010000010.1"/>
</dbReference>